<dbReference type="CDD" id="cd08566">
    <property type="entry name" value="GDPD_AtGDE_like"/>
    <property type="match status" value="1"/>
</dbReference>
<dbReference type="Gene3D" id="3.20.20.190">
    <property type="entry name" value="Phosphatidylinositol (PI) phosphodiesterase"/>
    <property type="match status" value="1"/>
</dbReference>
<gene>
    <name evidence="3" type="ORF">CEQ48_03985</name>
</gene>
<dbReference type="PANTHER" id="PTHR46320:SF1">
    <property type="entry name" value="GLYCEROPHOSPHODIESTER PHOSPHODIESTERASE 1"/>
    <property type="match status" value="1"/>
</dbReference>
<feature type="signal peptide" evidence="1">
    <location>
        <begin position="1"/>
        <end position="23"/>
    </location>
</feature>
<organism evidence="3 4">
    <name type="scientific">Vibrio tarriae</name>
    <dbReference type="NCBI Taxonomy" id="2014742"/>
    <lineage>
        <taxon>Bacteria</taxon>
        <taxon>Pseudomonadati</taxon>
        <taxon>Pseudomonadota</taxon>
        <taxon>Gammaproteobacteria</taxon>
        <taxon>Vibrionales</taxon>
        <taxon>Vibrionaceae</taxon>
        <taxon>Vibrio</taxon>
    </lineage>
</organism>
<accession>A0AAU8WAK4</accession>
<dbReference type="SUPFAM" id="SSF50370">
    <property type="entry name" value="Ricin B-like lectins"/>
    <property type="match status" value="1"/>
</dbReference>
<reference evidence="4" key="1">
    <citation type="journal article" date="2017" name="Genome Announc.">
        <title>Complete Genome Sequence of Vibrio sp. Strain 2521-89, a Close Relative of Vibrio cholerae Isolated from Lake Water in New Mexico, USA.</title>
        <authorList>
            <person name="Liang K."/>
            <person name="Orata F.D."/>
            <person name="Winkjer N.S."/>
            <person name="Rowe L.A."/>
            <person name="Tarr C.L."/>
            <person name="Boucher Y."/>
        </authorList>
    </citation>
    <scope>NUCLEOTIDE SEQUENCE [LARGE SCALE GENOMIC DNA]</scope>
    <source>
        <strain evidence="4">2521-89</strain>
    </source>
</reference>
<keyword evidence="4" id="KW-1185">Reference proteome</keyword>
<evidence type="ECO:0000256" key="1">
    <source>
        <dbReference type="SAM" id="SignalP"/>
    </source>
</evidence>
<dbReference type="GO" id="GO:0070291">
    <property type="term" value="P:N-acylethanolamine metabolic process"/>
    <property type="evidence" value="ECO:0007669"/>
    <property type="project" value="TreeGrafter"/>
</dbReference>
<dbReference type="RefSeq" id="WP_089070320.1">
    <property type="nucleotide sequence ID" value="NZ_CAWNWD010000003.1"/>
</dbReference>
<dbReference type="Proteomes" id="UP000198371">
    <property type="component" value="Chromosome 2"/>
</dbReference>
<dbReference type="PROSITE" id="PS51704">
    <property type="entry name" value="GP_PDE"/>
    <property type="match status" value="1"/>
</dbReference>
<dbReference type="GO" id="GO:0006644">
    <property type="term" value="P:phospholipid metabolic process"/>
    <property type="evidence" value="ECO:0007669"/>
    <property type="project" value="TreeGrafter"/>
</dbReference>
<dbReference type="GO" id="GO:0008889">
    <property type="term" value="F:glycerophosphodiester phosphodiesterase activity"/>
    <property type="evidence" value="ECO:0007669"/>
    <property type="project" value="TreeGrafter"/>
</dbReference>
<evidence type="ECO:0000259" key="2">
    <source>
        <dbReference type="PROSITE" id="PS51704"/>
    </source>
</evidence>
<sequence>MLERKWKWIAATAIFSLANTAYAGCFNPKLVTQALKETVGITHKPIVIAHRGLWAGDETNNNPENSLSALKAADRECIEAVELDVRKTKDGVPFLMHDFTLGRTTNAYEILGGTKFNPEKNTGTNPNSSTLPWDTIKNLKLLNPDRKSVSSEKVVSIKEVYDHYFDNRMSTLLIFDIKSKESAIAIAKLINEDTRDYGAGIKASDLTIFKIKATMYPFPDEFVNDLRQNNIAVQPMVMPIYTTNMLQEFKDKGWNIGDSLQAWIARDKMAEINLKQPQGLLNDLVQTAHSAKVALGNFNAIPDYTGPGPIPRDIPRNKAFYDSNGTCCYQLSDRYSTFEGVSDTDDKRGDRAFLFGKESQNFSVITTDAPSKTISELEIIGLRNTLNYGGPQANVAILAWNGEPGSYIWGGGPVCLFDHPVNVTEKHPTLNSSYSWMYACALAQPYSAGYSAELVVSALTPTKDSQFASDNLGTKIQIKDKTGKCLNYNISSNETYYDKNCSGAFATFLRTKDRHIRTSANDGFCLSSKKGGLYWANEYGTTYIAGCDINDVWQHWLFTKDPWTYTPLPN</sequence>
<feature type="domain" description="GP-PDE" evidence="2">
    <location>
        <begin position="45"/>
        <end position="172"/>
    </location>
</feature>
<dbReference type="InterPro" id="IPR030395">
    <property type="entry name" value="GP_PDE_dom"/>
</dbReference>
<feature type="chain" id="PRO_5043683978" description="GP-PDE domain-containing protein" evidence="1">
    <location>
        <begin position="24"/>
        <end position="570"/>
    </location>
</feature>
<dbReference type="AlphaFoldDB" id="A0AAU8WAK4"/>
<dbReference type="EMBL" id="CP022352">
    <property type="protein sequence ID" value="ASK53958.1"/>
    <property type="molecule type" value="Genomic_DNA"/>
</dbReference>
<reference evidence="3 4" key="2">
    <citation type="submission" date="2017-06" db="EMBL/GenBank/DDBJ databases">
        <title>Complete genome sequence of Vibrio sp. 2521-89, a close relative of Vibrio cholerae isolated from lake water in New Mexico, USA.</title>
        <authorList>
            <person name="Liang K."/>
            <person name="Orata F.D."/>
            <person name="Winkjer N.S."/>
            <person name="Tarr C.L."/>
            <person name="Boucher Y."/>
        </authorList>
    </citation>
    <scope>NUCLEOTIDE SEQUENCE [LARGE SCALE GENOMIC DNA]</scope>
    <source>
        <strain evidence="3 4">2521-89</strain>
    </source>
</reference>
<dbReference type="GO" id="GO:0005886">
    <property type="term" value="C:plasma membrane"/>
    <property type="evidence" value="ECO:0007669"/>
    <property type="project" value="TreeGrafter"/>
</dbReference>
<evidence type="ECO:0000313" key="3">
    <source>
        <dbReference type="EMBL" id="ASK53958.1"/>
    </source>
</evidence>
<dbReference type="GO" id="GO:0006580">
    <property type="term" value="P:ethanolamine metabolic process"/>
    <property type="evidence" value="ECO:0007669"/>
    <property type="project" value="TreeGrafter"/>
</dbReference>
<dbReference type="InterPro" id="IPR017946">
    <property type="entry name" value="PLC-like_Pdiesterase_TIM-brl"/>
</dbReference>
<dbReference type="PANTHER" id="PTHR46320">
    <property type="entry name" value="GLYCEROPHOSPHODIESTER PHOSPHODIESTERASE 1"/>
    <property type="match status" value="1"/>
</dbReference>
<dbReference type="SUPFAM" id="SSF51695">
    <property type="entry name" value="PLC-like phosphodiesterases"/>
    <property type="match status" value="1"/>
</dbReference>
<keyword evidence="1" id="KW-0732">Signal</keyword>
<proteinExistence type="predicted"/>
<dbReference type="KEGG" id="vti:CEQ48_03985"/>
<name>A0AAU8WAK4_9VIBR</name>
<protein>
    <recommendedName>
        <fullName evidence="2">GP-PDE domain-containing protein</fullName>
    </recommendedName>
</protein>
<evidence type="ECO:0000313" key="4">
    <source>
        <dbReference type="Proteomes" id="UP000198371"/>
    </source>
</evidence>
<dbReference type="Pfam" id="PF03009">
    <property type="entry name" value="GDPD"/>
    <property type="match status" value="1"/>
</dbReference>
<dbReference type="InterPro" id="IPR035992">
    <property type="entry name" value="Ricin_B-like_lectins"/>
</dbReference>